<protein>
    <submittedName>
        <fullName evidence="1">Uncharacterized protein</fullName>
    </submittedName>
</protein>
<evidence type="ECO:0000313" key="2">
    <source>
        <dbReference type="Proteomes" id="UP000824225"/>
    </source>
</evidence>
<dbReference type="AlphaFoldDB" id="A0A9D2HCW1"/>
<evidence type="ECO:0000313" key="1">
    <source>
        <dbReference type="EMBL" id="HJA08902.1"/>
    </source>
</evidence>
<proteinExistence type="predicted"/>
<name>A0A9D2HCW1_9BACT</name>
<dbReference type="Proteomes" id="UP000824225">
    <property type="component" value="Unassembled WGS sequence"/>
</dbReference>
<dbReference type="EMBL" id="DXAN01000023">
    <property type="protein sequence ID" value="HJA08902.1"/>
    <property type="molecule type" value="Genomic_DNA"/>
</dbReference>
<reference evidence="1" key="1">
    <citation type="journal article" date="2021" name="PeerJ">
        <title>Extensive microbial diversity within the chicken gut microbiome revealed by metagenomics and culture.</title>
        <authorList>
            <person name="Gilroy R."/>
            <person name="Ravi A."/>
            <person name="Getino M."/>
            <person name="Pursley I."/>
            <person name="Horton D.L."/>
            <person name="Alikhan N.F."/>
            <person name="Baker D."/>
            <person name="Gharbi K."/>
            <person name="Hall N."/>
            <person name="Watson M."/>
            <person name="Adriaenssens E.M."/>
            <person name="Foster-Nyarko E."/>
            <person name="Jarju S."/>
            <person name="Secka A."/>
            <person name="Antonio M."/>
            <person name="Oren A."/>
            <person name="Chaudhuri R.R."/>
            <person name="La Ragione R."/>
            <person name="Hildebrand F."/>
            <person name="Pallen M.J."/>
        </authorList>
    </citation>
    <scope>NUCLEOTIDE SEQUENCE</scope>
    <source>
        <strain evidence="1">CHK186-16707</strain>
    </source>
</reference>
<reference evidence="1" key="2">
    <citation type="submission" date="2021-04" db="EMBL/GenBank/DDBJ databases">
        <authorList>
            <person name="Gilroy R."/>
        </authorList>
    </citation>
    <scope>NUCLEOTIDE SEQUENCE</scope>
    <source>
        <strain evidence="1">CHK186-16707</strain>
    </source>
</reference>
<accession>A0A9D2HCW1</accession>
<gene>
    <name evidence="1" type="ORF">H9962_06910</name>
</gene>
<comment type="caution">
    <text evidence="1">The sequence shown here is derived from an EMBL/GenBank/DDBJ whole genome shotgun (WGS) entry which is preliminary data.</text>
</comment>
<organism evidence="1 2">
    <name type="scientific">Candidatus Mailhella merdigallinarum</name>
    <dbReference type="NCBI Taxonomy" id="2838658"/>
    <lineage>
        <taxon>Bacteria</taxon>
        <taxon>Pseudomonadati</taxon>
        <taxon>Thermodesulfobacteriota</taxon>
        <taxon>Desulfovibrionia</taxon>
        <taxon>Desulfovibrionales</taxon>
        <taxon>Desulfovibrionaceae</taxon>
        <taxon>Mailhella</taxon>
    </lineage>
</organism>
<sequence length="163" mass="17874">MPGTLSLENLFPQLKPVNEDARLKVGIMSEATNVETGEKVAEYAAANEYGTRNIPKRPFLRSTLDANQEKYIDFLAGRMRQGADAERALRLLGEAMVGDIRIAISNWTTPPNSPATIASKLKRGKGTNPLRDTGSLLKSITYRVDVEESDMDRLARIIRGGAA</sequence>